<reference evidence="5 6" key="1">
    <citation type="submission" date="2017-12" db="EMBL/GenBank/DDBJ databases">
        <title>Genomes of bacteria within cyanobacterial aggregates.</title>
        <authorList>
            <person name="Cai H."/>
        </authorList>
    </citation>
    <scope>NUCLEOTIDE SEQUENCE [LARGE SCALE GENOMIC DNA]</scope>
    <source>
        <strain evidence="5 6">TH16</strain>
    </source>
</reference>
<evidence type="ECO:0000256" key="1">
    <source>
        <dbReference type="ARBA" id="ARBA00005568"/>
    </source>
</evidence>
<protein>
    <submittedName>
        <fullName evidence="5">Aldolase</fullName>
    </submittedName>
</protein>
<evidence type="ECO:0000313" key="5">
    <source>
        <dbReference type="EMBL" id="AUN31164.1"/>
    </source>
</evidence>
<accession>A0A2K9NDI1</accession>
<dbReference type="InterPro" id="IPR005000">
    <property type="entry name" value="Aldolase/citrate-lyase_domain"/>
</dbReference>
<sequence length="256" mass="27389">MMMDAFSLRLHRRDLLTGCFCKIPSMQNIEVLARSRLDCLVLDAEHGPFDRNSLDQALMITRAMGKPAIVRPQTAAPEHILAALDSGADALLLPHIRTADEAAEAARKARFGPGGRGFAGHTRSADLGRRTMAQHLDLSAQQVCVIAQIEDAEALAHLDSIASVAGIDALFIGRIDLTISLGLRDAKAPAVLDACERIIAAAVKAGKPVGLFTPDLAELPRWRDQGASLFLLGSDQGFLQQGADQLLRDVSAKLTA</sequence>
<dbReference type="PANTHER" id="PTHR30502:SF0">
    <property type="entry name" value="PHOSPHOENOLPYRUVATE CARBOXYLASE FAMILY PROTEIN"/>
    <property type="match status" value="1"/>
</dbReference>
<dbReference type="AlphaFoldDB" id="A0A2K9NDI1"/>
<dbReference type="GO" id="GO:0046872">
    <property type="term" value="F:metal ion binding"/>
    <property type="evidence" value="ECO:0007669"/>
    <property type="project" value="UniProtKB-KW"/>
</dbReference>
<dbReference type="EMBL" id="CP025611">
    <property type="protein sequence ID" value="AUN31164.1"/>
    <property type="molecule type" value="Genomic_DNA"/>
</dbReference>
<dbReference type="GO" id="GO:0016832">
    <property type="term" value="F:aldehyde-lyase activity"/>
    <property type="evidence" value="ECO:0007669"/>
    <property type="project" value="TreeGrafter"/>
</dbReference>
<dbReference type="RefSeq" id="WP_102112774.1">
    <property type="nucleotide sequence ID" value="NZ_BMGN01000021.1"/>
</dbReference>
<evidence type="ECO:0000313" key="6">
    <source>
        <dbReference type="Proteomes" id="UP000234752"/>
    </source>
</evidence>
<evidence type="ECO:0000256" key="2">
    <source>
        <dbReference type="ARBA" id="ARBA00022723"/>
    </source>
</evidence>
<evidence type="ECO:0000256" key="3">
    <source>
        <dbReference type="ARBA" id="ARBA00023239"/>
    </source>
</evidence>
<dbReference type="InterPro" id="IPR015813">
    <property type="entry name" value="Pyrv/PenolPyrv_kinase-like_dom"/>
</dbReference>
<proteinExistence type="inferred from homology"/>
<dbReference type="OrthoDB" id="9802624at2"/>
<dbReference type="Gene3D" id="3.20.20.60">
    <property type="entry name" value="Phosphoenolpyruvate-binding domains"/>
    <property type="match status" value="1"/>
</dbReference>
<dbReference type="KEGG" id="ncb:C0V82_13680"/>
<dbReference type="GO" id="GO:0005737">
    <property type="term" value="C:cytoplasm"/>
    <property type="evidence" value="ECO:0007669"/>
    <property type="project" value="TreeGrafter"/>
</dbReference>
<comment type="similarity">
    <text evidence="1">Belongs to the HpcH/HpaI aldolase family.</text>
</comment>
<dbReference type="PANTHER" id="PTHR30502">
    <property type="entry name" value="2-KETO-3-DEOXY-L-RHAMNONATE ALDOLASE"/>
    <property type="match status" value="1"/>
</dbReference>
<dbReference type="InterPro" id="IPR040442">
    <property type="entry name" value="Pyrv_kinase-like_dom_sf"/>
</dbReference>
<feature type="domain" description="HpcH/HpaI aldolase/citrate lyase" evidence="4">
    <location>
        <begin position="18"/>
        <end position="237"/>
    </location>
</feature>
<name>A0A2K9NDI1_9PROT</name>
<evidence type="ECO:0000259" key="4">
    <source>
        <dbReference type="Pfam" id="PF03328"/>
    </source>
</evidence>
<organism evidence="5 6">
    <name type="scientific">Niveispirillum cyanobacteriorum</name>
    <dbReference type="NCBI Taxonomy" id="1612173"/>
    <lineage>
        <taxon>Bacteria</taxon>
        <taxon>Pseudomonadati</taxon>
        <taxon>Pseudomonadota</taxon>
        <taxon>Alphaproteobacteria</taxon>
        <taxon>Rhodospirillales</taxon>
        <taxon>Azospirillaceae</taxon>
        <taxon>Niveispirillum</taxon>
    </lineage>
</organism>
<dbReference type="Pfam" id="PF03328">
    <property type="entry name" value="HpcH_HpaI"/>
    <property type="match status" value="1"/>
</dbReference>
<keyword evidence="3" id="KW-0456">Lyase</keyword>
<dbReference type="InterPro" id="IPR050251">
    <property type="entry name" value="HpcH-HpaI_aldolase"/>
</dbReference>
<dbReference type="SUPFAM" id="SSF51621">
    <property type="entry name" value="Phosphoenolpyruvate/pyruvate domain"/>
    <property type="match status" value="1"/>
</dbReference>
<gene>
    <name evidence="5" type="ORF">C0V82_13680</name>
</gene>
<keyword evidence="6" id="KW-1185">Reference proteome</keyword>
<dbReference type="Proteomes" id="UP000234752">
    <property type="component" value="Chromosome eg_1"/>
</dbReference>
<keyword evidence="2" id="KW-0479">Metal-binding</keyword>